<proteinExistence type="predicted"/>
<dbReference type="Proteomes" id="UP000551878">
    <property type="component" value="Unassembled WGS sequence"/>
</dbReference>
<evidence type="ECO:0000313" key="2">
    <source>
        <dbReference type="Proteomes" id="UP000551878"/>
    </source>
</evidence>
<organism evidence="1 2">
    <name type="scientific">Texcoconibacillus texcoconensis</name>
    <dbReference type="NCBI Taxonomy" id="1095777"/>
    <lineage>
        <taxon>Bacteria</taxon>
        <taxon>Bacillati</taxon>
        <taxon>Bacillota</taxon>
        <taxon>Bacilli</taxon>
        <taxon>Bacillales</taxon>
        <taxon>Bacillaceae</taxon>
        <taxon>Texcoconibacillus</taxon>
    </lineage>
</organism>
<comment type="caution">
    <text evidence="1">The sequence shown here is derived from an EMBL/GenBank/DDBJ whole genome shotgun (WGS) entry which is preliminary data.</text>
</comment>
<keyword evidence="2" id="KW-1185">Reference proteome</keyword>
<name>A0A840QMQ4_9BACI</name>
<dbReference type="EMBL" id="JACHHB010000002">
    <property type="protein sequence ID" value="MBB5172610.1"/>
    <property type="molecule type" value="Genomic_DNA"/>
</dbReference>
<reference evidence="1 2" key="1">
    <citation type="submission" date="2020-08" db="EMBL/GenBank/DDBJ databases">
        <title>Genomic Encyclopedia of Type Strains, Phase IV (KMG-IV): sequencing the most valuable type-strain genomes for metagenomic binning, comparative biology and taxonomic classification.</title>
        <authorList>
            <person name="Goeker M."/>
        </authorList>
    </citation>
    <scope>NUCLEOTIDE SEQUENCE [LARGE SCALE GENOMIC DNA]</scope>
    <source>
        <strain evidence="1 2">DSM 24696</strain>
    </source>
</reference>
<sequence length="182" mass="20653">MTKQAEEKKPLWAETLENPDVQESMTYLLNKLPEIQASVESLDQMVQFGQHTFGDRASMDYLEEQISLSSIDQESLEALVKLIGKMPVLLKLVERTEEIVTFAESVWNDEESLSYISASINEHSLAQKGKELLEKADEIQARAEEMKGGHISVFTVMKWMKDPSVQKSLRYAKATLEAINTK</sequence>
<dbReference type="AlphaFoldDB" id="A0A840QMQ4"/>
<dbReference type="RefSeq" id="WP_184663053.1">
    <property type="nucleotide sequence ID" value="NZ_JACHHB010000002.1"/>
</dbReference>
<protein>
    <submittedName>
        <fullName evidence="1">Uncharacterized protein YjgD (DUF1641 family)</fullName>
    </submittedName>
</protein>
<gene>
    <name evidence="1" type="ORF">HNQ41_000754</name>
</gene>
<accession>A0A840QMQ4</accession>
<evidence type="ECO:0000313" key="1">
    <source>
        <dbReference type="EMBL" id="MBB5172610.1"/>
    </source>
</evidence>